<feature type="region of interest" description="Disordered" evidence="1">
    <location>
        <begin position="11"/>
        <end position="31"/>
    </location>
</feature>
<name>A0ABQ9TW51_SAGOE</name>
<protein>
    <submittedName>
        <fullName evidence="2">Uncharacterized protein</fullName>
    </submittedName>
</protein>
<comment type="caution">
    <text evidence="2">The sequence shown here is derived from an EMBL/GenBank/DDBJ whole genome shotgun (WGS) entry which is preliminary data.</text>
</comment>
<gene>
    <name evidence="2" type="ORF">P7K49_034934</name>
</gene>
<evidence type="ECO:0000313" key="2">
    <source>
        <dbReference type="EMBL" id="KAK2089027.1"/>
    </source>
</evidence>
<keyword evidence="3" id="KW-1185">Reference proteome</keyword>
<accession>A0ABQ9TW51</accession>
<sequence length="156" mass="16555">MHPLALGSLQRVTGNGSPTSLPPGPAPSRAPSFTRAATHYLSSPACSLGCCVLGVFRSRKLLLRSARLTPFGAVGSRACGAGPGASDGANGARRRRRLRWRRWQQRREDGGSRLAESVGAAVGARGLVRCVRILLSIYADHVERDLDLGALCNLEP</sequence>
<proteinExistence type="predicted"/>
<dbReference type="Proteomes" id="UP001266305">
    <property type="component" value="Unassembled WGS sequence"/>
</dbReference>
<reference evidence="2 3" key="1">
    <citation type="submission" date="2023-05" db="EMBL/GenBank/DDBJ databases">
        <title>B98-5 Cell Line De Novo Hybrid Assembly: An Optical Mapping Approach.</title>
        <authorList>
            <person name="Kananen K."/>
            <person name="Auerbach J.A."/>
            <person name="Kautto E."/>
            <person name="Blachly J.S."/>
        </authorList>
    </citation>
    <scope>NUCLEOTIDE SEQUENCE [LARGE SCALE GENOMIC DNA]</scope>
    <source>
        <strain evidence="2">B95-8</strain>
        <tissue evidence="2">Cell line</tissue>
    </source>
</reference>
<organism evidence="2 3">
    <name type="scientific">Saguinus oedipus</name>
    <name type="common">Cotton-top tamarin</name>
    <name type="synonym">Oedipomidas oedipus</name>
    <dbReference type="NCBI Taxonomy" id="9490"/>
    <lineage>
        <taxon>Eukaryota</taxon>
        <taxon>Metazoa</taxon>
        <taxon>Chordata</taxon>
        <taxon>Craniata</taxon>
        <taxon>Vertebrata</taxon>
        <taxon>Euteleostomi</taxon>
        <taxon>Mammalia</taxon>
        <taxon>Eutheria</taxon>
        <taxon>Euarchontoglires</taxon>
        <taxon>Primates</taxon>
        <taxon>Haplorrhini</taxon>
        <taxon>Platyrrhini</taxon>
        <taxon>Cebidae</taxon>
        <taxon>Callitrichinae</taxon>
        <taxon>Saguinus</taxon>
    </lineage>
</organism>
<dbReference type="EMBL" id="JASSZA010000019">
    <property type="protein sequence ID" value="KAK2089027.1"/>
    <property type="molecule type" value="Genomic_DNA"/>
</dbReference>
<evidence type="ECO:0000256" key="1">
    <source>
        <dbReference type="SAM" id="MobiDB-lite"/>
    </source>
</evidence>
<evidence type="ECO:0000313" key="3">
    <source>
        <dbReference type="Proteomes" id="UP001266305"/>
    </source>
</evidence>